<dbReference type="RefSeq" id="WP_146353678.1">
    <property type="nucleotide sequence ID" value="NZ_VOBR01000012.1"/>
</dbReference>
<evidence type="ECO:0000313" key="2">
    <source>
        <dbReference type="Proteomes" id="UP000316639"/>
    </source>
</evidence>
<organism evidence="1 2">
    <name type="scientific">Lentzea tibetensis</name>
    <dbReference type="NCBI Taxonomy" id="2591470"/>
    <lineage>
        <taxon>Bacteria</taxon>
        <taxon>Bacillati</taxon>
        <taxon>Actinomycetota</taxon>
        <taxon>Actinomycetes</taxon>
        <taxon>Pseudonocardiales</taxon>
        <taxon>Pseudonocardiaceae</taxon>
        <taxon>Lentzea</taxon>
    </lineage>
</organism>
<keyword evidence="2" id="KW-1185">Reference proteome</keyword>
<sequence>MRSVLVVGREGAVVAAVVAATRARGAGAVGATTDEAACEAMSAGDVAVLVIGAGVERESRDLLRRAAESGGTTVVETPLRGGDVDEYVVREIMPRLRTGSSR</sequence>
<protein>
    <recommendedName>
        <fullName evidence="3">V/A-type H+-transporting ATPase subunit F</fullName>
    </recommendedName>
</protein>
<reference evidence="1 2" key="1">
    <citation type="submission" date="2019-07" db="EMBL/GenBank/DDBJ databases">
        <title>Lentzea xizangensis sp. nov., isolated from Qinghai-Tibetan Plateau Soils.</title>
        <authorList>
            <person name="Huang J."/>
        </authorList>
    </citation>
    <scope>NUCLEOTIDE SEQUENCE [LARGE SCALE GENOMIC DNA]</scope>
    <source>
        <strain evidence="1 2">FXJ1.1311</strain>
    </source>
</reference>
<name>A0A563ES67_9PSEU</name>
<comment type="caution">
    <text evidence="1">The sequence shown here is derived from an EMBL/GenBank/DDBJ whole genome shotgun (WGS) entry which is preliminary data.</text>
</comment>
<evidence type="ECO:0008006" key="3">
    <source>
        <dbReference type="Google" id="ProtNLM"/>
    </source>
</evidence>
<dbReference type="Proteomes" id="UP000316639">
    <property type="component" value="Unassembled WGS sequence"/>
</dbReference>
<proteinExistence type="predicted"/>
<evidence type="ECO:0000313" key="1">
    <source>
        <dbReference type="EMBL" id="TWP50516.1"/>
    </source>
</evidence>
<dbReference type="OrthoDB" id="4222425at2"/>
<dbReference type="AlphaFoldDB" id="A0A563ES67"/>
<accession>A0A563ES67</accession>
<gene>
    <name evidence="1" type="ORF">FKR81_20305</name>
</gene>
<dbReference type="EMBL" id="VOBR01000012">
    <property type="protein sequence ID" value="TWP50516.1"/>
    <property type="molecule type" value="Genomic_DNA"/>
</dbReference>